<accession>A0A212JIG3</accession>
<evidence type="ECO:0000256" key="6">
    <source>
        <dbReference type="ARBA" id="ARBA00022917"/>
    </source>
</evidence>
<dbReference type="EC" id="6.3.5.7" evidence="7"/>
<comment type="function">
    <text evidence="7">Allows the formation of correctly charged Gln-tRNA(Gln) through the transamidation of misacylated Glu-tRNA(Gln) in organisms which lack glutaminyl-tRNA synthetase. The reaction takes place in the presence of glutamine and ATP through an activated gamma-phospho-Glu-tRNA(Gln).</text>
</comment>
<keyword evidence="3 7" id="KW-0436">Ligase</keyword>
<comment type="catalytic activity">
    <reaction evidence="7">
        <text>L-glutamyl-tRNA(Gln) + L-glutamine + ATP + H2O = L-glutaminyl-tRNA(Gln) + L-glutamate + ADP + phosphate + H(+)</text>
        <dbReference type="Rhea" id="RHEA:17521"/>
        <dbReference type="Rhea" id="RHEA-COMP:9681"/>
        <dbReference type="Rhea" id="RHEA-COMP:9684"/>
        <dbReference type="ChEBI" id="CHEBI:15377"/>
        <dbReference type="ChEBI" id="CHEBI:15378"/>
        <dbReference type="ChEBI" id="CHEBI:29985"/>
        <dbReference type="ChEBI" id="CHEBI:30616"/>
        <dbReference type="ChEBI" id="CHEBI:43474"/>
        <dbReference type="ChEBI" id="CHEBI:58359"/>
        <dbReference type="ChEBI" id="CHEBI:78520"/>
        <dbReference type="ChEBI" id="CHEBI:78521"/>
        <dbReference type="ChEBI" id="CHEBI:456216"/>
        <dbReference type="EC" id="6.3.5.7"/>
    </reaction>
</comment>
<comment type="similarity">
    <text evidence="7">Belongs to the amidase family. GatA subfamily.</text>
</comment>
<dbReference type="HAMAP" id="MF_00120">
    <property type="entry name" value="GatA"/>
    <property type="match status" value="1"/>
</dbReference>
<feature type="domain" description="Amidase" evidence="9">
    <location>
        <begin position="57"/>
        <end position="500"/>
    </location>
</feature>
<dbReference type="NCBIfam" id="TIGR00132">
    <property type="entry name" value="gatA"/>
    <property type="match status" value="1"/>
</dbReference>
<dbReference type="AlphaFoldDB" id="A0A212JIG3"/>
<dbReference type="Gene3D" id="3.90.1300.10">
    <property type="entry name" value="Amidase signature (AS) domain"/>
    <property type="match status" value="1"/>
</dbReference>
<evidence type="ECO:0000256" key="2">
    <source>
        <dbReference type="ARBA" id="ARBA00014428"/>
    </source>
</evidence>
<comment type="subunit">
    <text evidence="1 7">Heterotrimer of A, B and C subunits.</text>
</comment>
<feature type="compositionally biased region" description="Polar residues" evidence="8">
    <location>
        <begin position="163"/>
        <end position="173"/>
    </location>
</feature>
<evidence type="ECO:0000256" key="3">
    <source>
        <dbReference type="ARBA" id="ARBA00022598"/>
    </source>
</evidence>
<evidence type="ECO:0000256" key="7">
    <source>
        <dbReference type="HAMAP-Rule" id="MF_00120"/>
    </source>
</evidence>
<dbReference type="InterPro" id="IPR023631">
    <property type="entry name" value="Amidase_dom"/>
</dbReference>
<keyword evidence="10" id="KW-0808">Transferase</keyword>
<dbReference type="InterPro" id="IPR004412">
    <property type="entry name" value="GatA"/>
</dbReference>
<evidence type="ECO:0000259" key="9">
    <source>
        <dbReference type="Pfam" id="PF01425"/>
    </source>
</evidence>
<feature type="region of interest" description="Disordered" evidence="8">
    <location>
        <begin position="163"/>
        <end position="187"/>
    </location>
</feature>
<gene>
    <name evidence="7 10" type="primary">gatA</name>
    <name evidence="10" type="ORF">KM92DES2_11179</name>
</gene>
<dbReference type="PANTHER" id="PTHR11895:SF151">
    <property type="entry name" value="GLUTAMYL-TRNA(GLN) AMIDOTRANSFERASE SUBUNIT A"/>
    <property type="match status" value="1"/>
</dbReference>
<feature type="active site" description="Charge relay system" evidence="7">
    <location>
        <position position="110"/>
    </location>
</feature>
<feature type="active site" description="Charge relay system" evidence="7">
    <location>
        <position position="185"/>
    </location>
</feature>
<protein>
    <recommendedName>
        <fullName evidence="2 7">Glutamyl-tRNA(Gln) amidotransferase subunit A</fullName>
        <shortName evidence="7">Glu-ADT subunit A</shortName>
        <ecNumber evidence="7">6.3.5.7</ecNumber>
    </recommendedName>
</protein>
<evidence type="ECO:0000313" key="10">
    <source>
        <dbReference type="EMBL" id="SBV99249.1"/>
    </source>
</evidence>
<dbReference type="GO" id="GO:0006412">
    <property type="term" value="P:translation"/>
    <property type="evidence" value="ECO:0007669"/>
    <property type="project" value="UniProtKB-UniRule"/>
</dbReference>
<keyword evidence="4 7" id="KW-0547">Nucleotide-binding</keyword>
<dbReference type="EMBL" id="FLUP01000001">
    <property type="protein sequence ID" value="SBV99249.1"/>
    <property type="molecule type" value="Genomic_DNA"/>
</dbReference>
<evidence type="ECO:0000256" key="8">
    <source>
        <dbReference type="SAM" id="MobiDB-lite"/>
    </source>
</evidence>
<evidence type="ECO:0000256" key="5">
    <source>
        <dbReference type="ARBA" id="ARBA00022840"/>
    </source>
</evidence>
<sequence length="518" mass="54832">MQQPGAVTRADAYRTQTHSIAQTAVQNIFENAMTEICSLSLTQAAQALQKKELSAVDAVTACLARMDATEPRIAAMLTVDREGALAAAAALDKEGPNPAKPLWGVPVTVKDALSTKGLRTTAGSRILENYTPFYDAFAVQQLREAGAVILGKNNMDEFAMGSTTENSSYQTTRNPRDVNRVPGGSSGGSAASVTAGQCFASLGTDTGGSIRQPASLCGCVGLKPTYGRVSRYGVIAYGSSLDQVGPLTRSVEDCARVLGVIAGHDQRDGTCAPRPVDDYVTALNSKPLKGARLGIPKEFFGEGLAPEVRAVCQNAMSIAQAQGAELVEVSLPHTDAAIATYYIIAMAEASSNLARFDGVRYGRRAADIKNLEDLYVRSRTEGFGQEVKRRIMLGAYVLSSGYYDAYYRKAAQVRRLIRDEYLAALDKCDALWAPVSPVPAWNVGSLTADPLQMYLMDAYTLSLNLAGLPGLSMPVGVGAESGLPVGMQLFGKAFAEGELLSLGHALEQVLPGVGAAKL</sequence>
<proteinExistence type="inferred from homology"/>
<dbReference type="PANTHER" id="PTHR11895">
    <property type="entry name" value="TRANSAMIDASE"/>
    <property type="match status" value="1"/>
</dbReference>
<dbReference type="SUPFAM" id="SSF75304">
    <property type="entry name" value="Amidase signature (AS) enzymes"/>
    <property type="match status" value="1"/>
</dbReference>
<name>A0A212JIG3_9BACT</name>
<dbReference type="InterPro" id="IPR036928">
    <property type="entry name" value="AS_sf"/>
</dbReference>
<dbReference type="GO" id="GO:0005524">
    <property type="term" value="F:ATP binding"/>
    <property type="evidence" value="ECO:0007669"/>
    <property type="project" value="UniProtKB-KW"/>
</dbReference>
<dbReference type="Pfam" id="PF01425">
    <property type="entry name" value="Amidase"/>
    <property type="match status" value="1"/>
</dbReference>
<feature type="active site" description="Acyl-ester intermediate" evidence="7">
    <location>
        <position position="209"/>
    </location>
</feature>
<dbReference type="InterPro" id="IPR000120">
    <property type="entry name" value="Amidase"/>
</dbReference>
<keyword evidence="6 7" id="KW-0648">Protein biosynthesis</keyword>
<reference evidence="10" key="1">
    <citation type="submission" date="2016-04" db="EMBL/GenBank/DDBJ databases">
        <authorList>
            <person name="Evans L.H."/>
            <person name="Alamgir A."/>
            <person name="Owens N."/>
            <person name="Weber N.D."/>
            <person name="Virtaneva K."/>
            <person name="Barbian K."/>
            <person name="Babar A."/>
            <person name="Rosenke K."/>
        </authorList>
    </citation>
    <scope>NUCLEOTIDE SEQUENCE</scope>
    <source>
        <strain evidence="10">92-2</strain>
    </source>
</reference>
<keyword evidence="5 7" id="KW-0067">ATP-binding</keyword>
<organism evidence="10">
    <name type="scientific">uncultured Desulfovibrio sp</name>
    <dbReference type="NCBI Taxonomy" id="167968"/>
    <lineage>
        <taxon>Bacteria</taxon>
        <taxon>Pseudomonadati</taxon>
        <taxon>Thermodesulfobacteriota</taxon>
        <taxon>Desulfovibrionia</taxon>
        <taxon>Desulfovibrionales</taxon>
        <taxon>Desulfovibrionaceae</taxon>
        <taxon>Desulfovibrio</taxon>
        <taxon>environmental samples</taxon>
    </lineage>
</organism>
<evidence type="ECO:0000256" key="1">
    <source>
        <dbReference type="ARBA" id="ARBA00011123"/>
    </source>
</evidence>
<dbReference type="GO" id="GO:0030956">
    <property type="term" value="C:glutamyl-tRNA(Gln) amidotransferase complex"/>
    <property type="evidence" value="ECO:0007669"/>
    <property type="project" value="InterPro"/>
</dbReference>
<dbReference type="GO" id="GO:0050567">
    <property type="term" value="F:glutaminyl-tRNA synthase (glutamine-hydrolyzing) activity"/>
    <property type="evidence" value="ECO:0007669"/>
    <property type="project" value="UniProtKB-UniRule"/>
</dbReference>
<dbReference type="GO" id="GO:0016740">
    <property type="term" value="F:transferase activity"/>
    <property type="evidence" value="ECO:0007669"/>
    <property type="project" value="UniProtKB-KW"/>
</dbReference>
<evidence type="ECO:0000256" key="4">
    <source>
        <dbReference type="ARBA" id="ARBA00022741"/>
    </source>
</evidence>